<dbReference type="PROSITE" id="PS50089">
    <property type="entry name" value="ZF_RING_2"/>
    <property type="match status" value="1"/>
</dbReference>
<comment type="catalytic activity">
    <reaction evidence="1">
        <text>S-ubiquitinyl-[E2 ubiquitin-conjugating enzyme]-L-cysteine + [acceptor protein]-L-lysine = [E2 ubiquitin-conjugating enzyme]-L-cysteine + N(6)-ubiquitinyl-[acceptor protein]-L-lysine.</text>
        <dbReference type="EC" id="2.3.2.27"/>
    </reaction>
</comment>
<evidence type="ECO:0000256" key="7">
    <source>
        <dbReference type="ARBA" id="ARBA00022833"/>
    </source>
</evidence>
<keyword evidence="3" id="KW-0808">Transferase</keyword>
<dbReference type="InterPro" id="IPR013083">
    <property type="entry name" value="Znf_RING/FYVE/PHD"/>
</dbReference>
<reference evidence="11 12" key="1">
    <citation type="journal article" date="2015" name="Genome Biol. Evol.">
        <title>Comparative Genomics of a Bacterivorous Green Alga Reveals Evolutionary Causalities and Consequences of Phago-Mixotrophic Mode of Nutrition.</title>
        <authorList>
            <person name="Burns J.A."/>
            <person name="Paasch A."/>
            <person name="Narechania A."/>
            <person name="Kim E."/>
        </authorList>
    </citation>
    <scope>NUCLEOTIDE SEQUENCE [LARGE SCALE GENOMIC DNA]</scope>
    <source>
        <strain evidence="11 12">PLY_AMNH</strain>
    </source>
</reference>
<feature type="region of interest" description="Disordered" evidence="9">
    <location>
        <begin position="28"/>
        <end position="152"/>
    </location>
</feature>
<evidence type="ECO:0000313" key="12">
    <source>
        <dbReference type="Proteomes" id="UP001190700"/>
    </source>
</evidence>
<protein>
    <recommendedName>
        <fullName evidence="2">RING-type E3 ubiquitin transferase</fullName>
        <ecNumber evidence="2">2.3.2.27</ecNumber>
    </recommendedName>
</protein>
<name>A0AAE0GUU6_9CHLO</name>
<feature type="compositionally biased region" description="Low complexity" evidence="9">
    <location>
        <begin position="37"/>
        <end position="49"/>
    </location>
</feature>
<keyword evidence="6" id="KW-0833">Ubl conjugation pathway</keyword>
<keyword evidence="12" id="KW-1185">Reference proteome</keyword>
<evidence type="ECO:0000256" key="9">
    <source>
        <dbReference type="SAM" id="MobiDB-lite"/>
    </source>
</evidence>
<comment type="caution">
    <text evidence="11">The sequence shown here is derived from an EMBL/GenBank/DDBJ whole genome shotgun (WGS) entry which is preliminary data.</text>
</comment>
<dbReference type="GO" id="GO:0061630">
    <property type="term" value="F:ubiquitin protein ligase activity"/>
    <property type="evidence" value="ECO:0007669"/>
    <property type="project" value="UniProtKB-EC"/>
</dbReference>
<dbReference type="Pfam" id="PF13639">
    <property type="entry name" value="zf-RING_2"/>
    <property type="match status" value="1"/>
</dbReference>
<evidence type="ECO:0000256" key="8">
    <source>
        <dbReference type="PROSITE-ProRule" id="PRU00175"/>
    </source>
</evidence>
<keyword evidence="5 8" id="KW-0863">Zinc-finger</keyword>
<dbReference type="PANTHER" id="PTHR46463">
    <property type="entry name" value="ZINC FINGER, RING/FYVE/PHD-TYPE"/>
    <property type="match status" value="1"/>
</dbReference>
<feature type="domain" description="RING-type" evidence="10">
    <location>
        <begin position="214"/>
        <end position="255"/>
    </location>
</feature>
<dbReference type="SUPFAM" id="SSF57850">
    <property type="entry name" value="RING/U-box"/>
    <property type="match status" value="1"/>
</dbReference>
<dbReference type="Gene3D" id="3.30.40.10">
    <property type="entry name" value="Zinc/RING finger domain, C3HC4 (zinc finger)"/>
    <property type="match status" value="1"/>
</dbReference>
<evidence type="ECO:0000256" key="2">
    <source>
        <dbReference type="ARBA" id="ARBA00012483"/>
    </source>
</evidence>
<keyword evidence="4" id="KW-0479">Metal-binding</keyword>
<dbReference type="PANTHER" id="PTHR46463:SF10">
    <property type="entry name" value="OS01G0926200 PROTEIN"/>
    <property type="match status" value="1"/>
</dbReference>
<dbReference type="EMBL" id="LGRX02002114">
    <property type="protein sequence ID" value="KAK3284845.1"/>
    <property type="molecule type" value="Genomic_DNA"/>
</dbReference>
<dbReference type="SMART" id="SM00184">
    <property type="entry name" value="RING"/>
    <property type="match status" value="1"/>
</dbReference>
<organism evidence="11 12">
    <name type="scientific">Cymbomonas tetramitiformis</name>
    <dbReference type="NCBI Taxonomy" id="36881"/>
    <lineage>
        <taxon>Eukaryota</taxon>
        <taxon>Viridiplantae</taxon>
        <taxon>Chlorophyta</taxon>
        <taxon>Pyramimonadophyceae</taxon>
        <taxon>Pyramimonadales</taxon>
        <taxon>Pyramimonadaceae</taxon>
        <taxon>Cymbomonas</taxon>
    </lineage>
</organism>
<dbReference type="Proteomes" id="UP001190700">
    <property type="component" value="Unassembled WGS sequence"/>
</dbReference>
<dbReference type="EC" id="2.3.2.27" evidence="2"/>
<feature type="compositionally biased region" description="Polar residues" evidence="9">
    <location>
        <begin position="120"/>
        <end position="131"/>
    </location>
</feature>
<dbReference type="GO" id="GO:0008270">
    <property type="term" value="F:zinc ion binding"/>
    <property type="evidence" value="ECO:0007669"/>
    <property type="project" value="UniProtKB-KW"/>
</dbReference>
<proteinExistence type="predicted"/>
<evidence type="ECO:0000256" key="1">
    <source>
        <dbReference type="ARBA" id="ARBA00000900"/>
    </source>
</evidence>
<dbReference type="InterPro" id="IPR001841">
    <property type="entry name" value="Znf_RING"/>
</dbReference>
<evidence type="ECO:0000256" key="5">
    <source>
        <dbReference type="ARBA" id="ARBA00022771"/>
    </source>
</evidence>
<evidence type="ECO:0000256" key="4">
    <source>
        <dbReference type="ARBA" id="ARBA00022723"/>
    </source>
</evidence>
<keyword evidence="7" id="KW-0862">Zinc</keyword>
<dbReference type="AlphaFoldDB" id="A0AAE0GUU6"/>
<evidence type="ECO:0000313" key="11">
    <source>
        <dbReference type="EMBL" id="KAK3284845.1"/>
    </source>
</evidence>
<evidence type="ECO:0000259" key="10">
    <source>
        <dbReference type="PROSITE" id="PS50089"/>
    </source>
</evidence>
<evidence type="ECO:0000256" key="6">
    <source>
        <dbReference type="ARBA" id="ARBA00022786"/>
    </source>
</evidence>
<evidence type="ECO:0000256" key="3">
    <source>
        <dbReference type="ARBA" id="ARBA00022679"/>
    </source>
</evidence>
<gene>
    <name evidence="11" type="ORF">CYMTET_7527</name>
</gene>
<sequence>MPYETERQELSCCEKLLAWMCCLQASPVESRARPTESAVRSSSQSASPLLVPPESTETHNTAFHQPYRAPSLPPPFEGPRGETTEYSDVETGTDPSTDQDESEHAQLLKKVQSPPPPSLRRNQSAGNTSSAGHYRTGSEPVPRSHCQSAGDEASPGQFYNILHRRTSSGELAVGRRMLVAEADEAAGKSSSFGGLKFCKSGSGKSLQEEEEECCPTCLEEYTDDNPRIITKCSHHFHLGCIYEWMERSTRCPVCDKEMVFDENFV</sequence>
<accession>A0AAE0GUU6</accession>